<gene>
    <name evidence="2" type="ORF">SEMRO_791_G202940.1</name>
</gene>
<comment type="caution">
    <text evidence="2">The sequence shown here is derived from an EMBL/GenBank/DDBJ whole genome shotgun (WGS) entry which is preliminary data.</text>
</comment>
<name>A0A9N8HL84_9STRA</name>
<dbReference type="PROSITE" id="PS00194">
    <property type="entry name" value="THIOREDOXIN_1"/>
    <property type="match status" value="2"/>
</dbReference>
<dbReference type="PANTHER" id="PTHR46472">
    <property type="entry name" value="NUCLEOREDOXIN"/>
    <property type="match status" value="1"/>
</dbReference>
<dbReference type="OrthoDB" id="409136at2759"/>
<dbReference type="GO" id="GO:0031397">
    <property type="term" value="P:negative regulation of protein ubiquitination"/>
    <property type="evidence" value="ECO:0007669"/>
    <property type="project" value="TreeGrafter"/>
</dbReference>
<evidence type="ECO:0000259" key="1">
    <source>
        <dbReference type="PROSITE" id="PS51352"/>
    </source>
</evidence>
<proteinExistence type="predicted"/>
<evidence type="ECO:0000313" key="2">
    <source>
        <dbReference type="EMBL" id="CAB9516550.1"/>
    </source>
</evidence>
<evidence type="ECO:0000313" key="3">
    <source>
        <dbReference type="Proteomes" id="UP001153069"/>
    </source>
</evidence>
<accession>A0A9N8HL84</accession>
<dbReference type="Pfam" id="PF13905">
    <property type="entry name" value="Thioredoxin_8"/>
    <property type="match status" value="2"/>
</dbReference>
<dbReference type="GO" id="GO:0004791">
    <property type="term" value="F:thioredoxin-disulfide reductase (NADPH) activity"/>
    <property type="evidence" value="ECO:0007669"/>
    <property type="project" value="TreeGrafter"/>
</dbReference>
<sequence>MSDKETKFLAQFGDELWSSSSGEMVKTADALTGKKVMIYFSASWCPPCRRFTPMLIAMYNKLKEDPKRADTFELVFVSLDRSESDYNDYTSKMPWKSVPYSAPEPMRRSLAMKYGAEGIPHLVVIDETEDRNLITSDGTGEVSLDPDGDNFPWKPKGFSEIFPKQFMTKQGLVDSSTIDKKHLMLYFSAHWCPPCRKFTPVLAEAYKKLMEERGDEVELLFVSSDREESSFQEYWGTMPFCALPYEERDAKMLLSKLYGVRGIPSLLILGPVPEGGGDRPLINDNLRAVIESNDFSEFPFHPKPYQDLAVGADGINEHKSLVVFCENEDDDEQKELTDMVKTVAEKLKDTDMRFFYATSPGGLVGAIRKVIKIEKKLDGVIMALLDIPSGGGYHISDETDLTVEKIEEFLTNPGERQQMTQ</sequence>
<dbReference type="AlphaFoldDB" id="A0A9N8HL84"/>
<dbReference type="InterPro" id="IPR017937">
    <property type="entry name" value="Thioredoxin_CS"/>
</dbReference>
<dbReference type="GO" id="GO:0030178">
    <property type="term" value="P:negative regulation of Wnt signaling pathway"/>
    <property type="evidence" value="ECO:0007669"/>
    <property type="project" value="TreeGrafter"/>
</dbReference>
<feature type="domain" description="Thioredoxin" evidence="1">
    <location>
        <begin position="122"/>
        <end position="320"/>
    </location>
</feature>
<dbReference type="Gene3D" id="3.40.30.10">
    <property type="entry name" value="Glutaredoxin"/>
    <property type="match status" value="2"/>
</dbReference>
<dbReference type="InterPro" id="IPR036249">
    <property type="entry name" value="Thioredoxin-like_sf"/>
</dbReference>
<keyword evidence="3" id="KW-1185">Reference proteome</keyword>
<dbReference type="SUPFAM" id="SSF52833">
    <property type="entry name" value="Thioredoxin-like"/>
    <property type="match status" value="2"/>
</dbReference>
<dbReference type="PROSITE" id="PS51352">
    <property type="entry name" value="THIOREDOXIN_2"/>
    <property type="match status" value="1"/>
</dbReference>
<reference evidence="2" key="1">
    <citation type="submission" date="2020-06" db="EMBL/GenBank/DDBJ databases">
        <authorList>
            <consortium name="Plant Systems Biology data submission"/>
        </authorList>
    </citation>
    <scope>NUCLEOTIDE SEQUENCE</scope>
    <source>
        <strain evidence="2">D6</strain>
    </source>
</reference>
<dbReference type="EMBL" id="CAICTM010000790">
    <property type="protein sequence ID" value="CAB9516550.1"/>
    <property type="molecule type" value="Genomic_DNA"/>
</dbReference>
<dbReference type="InterPro" id="IPR013766">
    <property type="entry name" value="Thioredoxin_domain"/>
</dbReference>
<protein>
    <submittedName>
        <fullName evidence="2">Probable nucleoredoxin 1</fullName>
    </submittedName>
</protein>
<dbReference type="GO" id="GO:0005634">
    <property type="term" value="C:nucleus"/>
    <property type="evidence" value="ECO:0007669"/>
    <property type="project" value="TreeGrafter"/>
</dbReference>
<dbReference type="InterPro" id="IPR012336">
    <property type="entry name" value="Thioredoxin-like_fold"/>
</dbReference>
<dbReference type="Proteomes" id="UP001153069">
    <property type="component" value="Unassembled WGS sequence"/>
</dbReference>
<organism evidence="2 3">
    <name type="scientific">Seminavis robusta</name>
    <dbReference type="NCBI Taxonomy" id="568900"/>
    <lineage>
        <taxon>Eukaryota</taxon>
        <taxon>Sar</taxon>
        <taxon>Stramenopiles</taxon>
        <taxon>Ochrophyta</taxon>
        <taxon>Bacillariophyta</taxon>
        <taxon>Bacillariophyceae</taxon>
        <taxon>Bacillariophycidae</taxon>
        <taxon>Naviculales</taxon>
        <taxon>Naviculaceae</taxon>
        <taxon>Seminavis</taxon>
    </lineage>
</organism>
<dbReference type="PANTHER" id="PTHR46472:SF1">
    <property type="entry name" value="NUCLEOREDOXIN"/>
    <property type="match status" value="1"/>
</dbReference>